<name>F0WYZ5_9STRA</name>
<organism evidence="1">
    <name type="scientific">Albugo laibachii Nc14</name>
    <dbReference type="NCBI Taxonomy" id="890382"/>
    <lineage>
        <taxon>Eukaryota</taxon>
        <taxon>Sar</taxon>
        <taxon>Stramenopiles</taxon>
        <taxon>Oomycota</taxon>
        <taxon>Peronosporomycetes</taxon>
        <taxon>Albuginales</taxon>
        <taxon>Albuginaceae</taxon>
        <taxon>Albugo</taxon>
    </lineage>
</organism>
<dbReference type="HOGENOM" id="CLU_2228216_0_0_1"/>
<proteinExistence type="predicted"/>
<evidence type="ECO:0000313" key="1">
    <source>
        <dbReference type="EMBL" id="CCA26709.1"/>
    </source>
</evidence>
<reference evidence="1" key="1">
    <citation type="journal article" date="2011" name="PLoS Biol.">
        <title>Gene gain and loss during evolution of obligate parasitism in the white rust pathogen of Arabidopsis thaliana.</title>
        <authorList>
            <person name="Kemen E."/>
            <person name="Gardiner A."/>
            <person name="Schultz-Larsen T."/>
            <person name="Kemen A.C."/>
            <person name="Balmuth A.L."/>
            <person name="Robert-Seilaniantz A."/>
            <person name="Bailey K."/>
            <person name="Holub E."/>
            <person name="Studholme D.J."/>
            <person name="Maclean D."/>
            <person name="Jones J.D."/>
        </authorList>
    </citation>
    <scope>NUCLEOTIDE SEQUENCE</scope>
</reference>
<dbReference type="AlphaFoldDB" id="F0WYZ5"/>
<reference evidence="1" key="2">
    <citation type="submission" date="2011-02" db="EMBL/GenBank/DDBJ databases">
        <authorList>
            <person name="MacLean D."/>
        </authorList>
    </citation>
    <scope>NUCLEOTIDE SEQUENCE</scope>
</reference>
<accession>F0WYZ5</accession>
<protein>
    <submittedName>
        <fullName evidence="1">AlNc14C404G11405 protein</fullName>
    </submittedName>
</protein>
<sequence length="106" mass="12309">MVNGIVSISGTCRSVCVTSRFSTIPNDPTCSVVLRHMLIRNPFNQWMARYGLDQRKLPRHYFCRRTNHYGRFSLVVNTQCFNTTNTCQHRMRNQSLWIPGGVWSQG</sequence>
<dbReference type="EMBL" id="FR824447">
    <property type="protein sequence ID" value="CCA26709.1"/>
    <property type="molecule type" value="Genomic_DNA"/>
</dbReference>
<gene>
    <name evidence="1" type="primary">AlNc14C404G11405</name>
    <name evidence="1" type="ORF">ALNC14_128530</name>
</gene>